<keyword evidence="6 9" id="KW-0119">Carbohydrate metabolism</keyword>
<dbReference type="PANTHER" id="PTHR31490">
    <property type="entry name" value="GLYCOSYL HYDROLASE"/>
    <property type="match status" value="1"/>
</dbReference>
<keyword evidence="12" id="KW-1185">Reference proteome</keyword>
<proteinExistence type="inferred from homology"/>
<dbReference type="SMART" id="SM00633">
    <property type="entry name" value="Glyco_10"/>
    <property type="match status" value="1"/>
</dbReference>
<dbReference type="Proteomes" id="UP001155241">
    <property type="component" value="Unassembled WGS sequence"/>
</dbReference>
<evidence type="ECO:0000313" key="12">
    <source>
        <dbReference type="Proteomes" id="UP001155241"/>
    </source>
</evidence>
<evidence type="ECO:0000256" key="4">
    <source>
        <dbReference type="ARBA" id="ARBA00022729"/>
    </source>
</evidence>
<dbReference type="EC" id="3.2.1.8" evidence="9"/>
<dbReference type="PANTHER" id="PTHR31490:SF88">
    <property type="entry name" value="BETA-XYLANASE"/>
    <property type="match status" value="1"/>
</dbReference>
<gene>
    <name evidence="11" type="ORF">NG895_29920</name>
</gene>
<dbReference type="SUPFAM" id="SSF51445">
    <property type="entry name" value="(Trans)glycosidases"/>
    <property type="match status" value="1"/>
</dbReference>
<name>A0A9X2JKD6_9BACT</name>
<evidence type="ECO:0000256" key="9">
    <source>
        <dbReference type="RuleBase" id="RU361174"/>
    </source>
</evidence>
<keyword evidence="5 9" id="KW-0378">Hydrolase</keyword>
<dbReference type="EMBL" id="JAMXLR010000095">
    <property type="protein sequence ID" value="MCO6048133.1"/>
    <property type="molecule type" value="Genomic_DNA"/>
</dbReference>
<evidence type="ECO:0000256" key="6">
    <source>
        <dbReference type="ARBA" id="ARBA00023277"/>
    </source>
</evidence>
<evidence type="ECO:0000256" key="5">
    <source>
        <dbReference type="ARBA" id="ARBA00022801"/>
    </source>
</evidence>
<evidence type="ECO:0000256" key="1">
    <source>
        <dbReference type="ARBA" id="ARBA00000681"/>
    </source>
</evidence>
<dbReference type="GO" id="GO:0031176">
    <property type="term" value="F:endo-1,4-beta-xylanase activity"/>
    <property type="evidence" value="ECO:0007669"/>
    <property type="project" value="UniProtKB-EC"/>
</dbReference>
<accession>A0A9X2JKD6</accession>
<comment type="similarity">
    <text evidence="2 9">Belongs to the glycosyl hydrolase 10 (cellulase F) family.</text>
</comment>
<feature type="domain" description="GH10" evidence="10">
    <location>
        <begin position="253"/>
        <end position="552"/>
    </location>
</feature>
<dbReference type="GO" id="GO:0045493">
    <property type="term" value="P:xylan catabolic process"/>
    <property type="evidence" value="ECO:0007669"/>
    <property type="project" value="UniProtKB-KW"/>
</dbReference>
<organism evidence="11 12">
    <name type="scientific">Aeoliella straminimaris</name>
    <dbReference type="NCBI Taxonomy" id="2954799"/>
    <lineage>
        <taxon>Bacteria</taxon>
        <taxon>Pseudomonadati</taxon>
        <taxon>Planctomycetota</taxon>
        <taxon>Planctomycetia</taxon>
        <taxon>Pirellulales</taxon>
        <taxon>Lacipirellulaceae</taxon>
        <taxon>Aeoliella</taxon>
    </lineage>
</organism>
<evidence type="ECO:0000256" key="7">
    <source>
        <dbReference type="ARBA" id="ARBA00023295"/>
    </source>
</evidence>
<dbReference type="Pfam" id="PF00331">
    <property type="entry name" value="Glyco_hydro_10"/>
    <property type="match status" value="1"/>
</dbReference>
<evidence type="ECO:0000256" key="2">
    <source>
        <dbReference type="ARBA" id="ARBA00007495"/>
    </source>
</evidence>
<keyword evidence="8 9" id="KW-0624">Polysaccharide degradation</keyword>
<dbReference type="InterPro" id="IPR044846">
    <property type="entry name" value="GH10"/>
</dbReference>
<dbReference type="RefSeq" id="WP_252856246.1">
    <property type="nucleotide sequence ID" value="NZ_JAMXLR010000095.1"/>
</dbReference>
<dbReference type="PROSITE" id="PS51760">
    <property type="entry name" value="GH10_2"/>
    <property type="match status" value="1"/>
</dbReference>
<evidence type="ECO:0000256" key="3">
    <source>
        <dbReference type="ARBA" id="ARBA00022651"/>
    </source>
</evidence>
<dbReference type="AlphaFoldDB" id="A0A9X2JKD6"/>
<evidence type="ECO:0000313" key="11">
    <source>
        <dbReference type="EMBL" id="MCO6048133.1"/>
    </source>
</evidence>
<sequence>MRHHHAAFYFQATLFVALSYISTTSVGYEYAFSEFNNAEFGHTFGDFQQEPGDSSLRLFDIANGAGGAGIYLGEGIDFTDFADSRVKIDFTVNASNRARWFEFELYDVNSHAAKWRFDVQQLPADVKQHGASLATLANPDFVIRNVDHPGTFDLSKVRLMQIVGDYGSAVGSFDISFDRITVETDLAYPGAPDEAWYTEAERRIEANRKANLTVVVRDAEGHVVPGAKVHVAMQRHEFGFGSAIATSWINAEGADAEQYRQKLLELFNLTTTENALKWRAWSGAYGSANWSQDNTLAALDWLADHNLPVRGHNVIWPGERWLPQPILDMVEPTLQSGEPLDAEGQQALRAAIAAHIDDVVGQTAGKVVTWDVVNEPRANHLLMDALDEGNAAMVDWFNQVKSVLAAHDSSAKLVLNEYDIVITGGATDTKSQQTFFDQLRALQQAGAAIDGLGIQGHFREGNLTGPEDLWSIFDRFAALGLGMEITEFDFGTTNRELQARYLRDFFTAAFAHESIDNIVQWGFWAGAHFQPEAALFSKEWSIRPHGQAYVDLVFDQWWTDEQTSTNDQGEITVRGFKGQYKVTAEANGREVTAEVNLSEGGNTVELTLD</sequence>
<comment type="catalytic activity">
    <reaction evidence="1 9">
        <text>Endohydrolysis of (1-&gt;4)-beta-D-xylosidic linkages in xylans.</text>
        <dbReference type="EC" id="3.2.1.8"/>
    </reaction>
</comment>
<comment type="caution">
    <text evidence="11">The sequence shown here is derived from an EMBL/GenBank/DDBJ whole genome shotgun (WGS) entry which is preliminary data.</text>
</comment>
<reference evidence="11" key="1">
    <citation type="submission" date="2022-06" db="EMBL/GenBank/DDBJ databases">
        <title>Aeoliella straminimaris, a novel planctomycete from sediments.</title>
        <authorList>
            <person name="Vitorino I.R."/>
            <person name="Lage O.M."/>
        </authorList>
    </citation>
    <scope>NUCLEOTIDE SEQUENCE</scope>
    <source>
        <strain evidence="11">ICT_H6.2</strain>
    </source>
</reference>
<dbReference type="PRINTS" id="PR00134">
    <property type="entry name" value="GLHYDRLASE10"/>
</dbReference>
<evidence type="ECO:0000259" key="10">
    <source>
        <dbReference type="PROSITE" id="PS51760"/>
    </source>
</evidence>
<dbReference type="InterPro" id="IPR001000">
    <property type="entry name" value="GH10_dom"/>
</dbReference>
<dbReference type="InterPro" id="IPR017853">
    <property type="entry name" value="GH"/>
</dbReference>
<keyword evidence="4" id="KW-0732">Signal</keyword>
<evidence type="ECO:0000256" key="8">
    <source>
        <dbReference type="ARBA" id="ARBA00023326"/>
    </source>
</evidence>
<dbReference type="Gene3D" id="3.20.20.80">
    <property type="entry name" value="Glycosidases"/>
    <property type="match status" value="1"/>
</dbReference>
<protein>
    <recommendedName>
        <fullName evidence="9">Beta-xylanase</fullName>
        <ecNumber evidence="9">3.2.1.8</ecNumber>
    </recommendedName>
</protein>
<keyword evidence="3" id="KW-0858">Xylan degradation</keyword>
<keyword evidence="7 9" id="KW-0326">Glycosidase</keyword>